<dbReference type="OrthoDB" id="2506647at2759"/>
<evidence type="ECO:0000313" key="3">
    <source>
        <dbReference type="Proteomes" id="UP000053477"/>
    </source>
</evidence>
<dbReference type="EMBL" id="KQ085906">
    <property type="protein sequence ID" value="KLO17324.1"/>
    <property type="molecule type" value="Genomic_DNA"/>
</dbReference>
<reference evidence="2 3" key="1">
    <citation type="submission" date="2015-04" db="EMBL/GenBank/DDBJ databases">
        <title>Complete genome sequence of Schizopora paradoxa KUC8140, a cosmopolitan wood degrader in East Asia.</title>
        <authorList>
            <consortium name="DOE Joint Genome Institute"/>
            <person name="Min B."/>
            <person name="Park H."/>
            <person name="Jang Y."/>
            <person name="Kim J.-J."/>
            <person name="Kim K.H."/>
            <person name="Pangilinan J."/>
            <person name="Lipzen A."/>
            <person name="Riley R."/>
            <person name="Grigoriev I.V."/>
            <person name="Spatafora J.W."/>
            <person name="Choi I.-G."/>
        </authorList>
    </citation>
    <scope>NUCLEOTIDE SEQUENCE [LARGE SCALE GENOMIC DNA]</scope>
    <source>
        <strain evidence="2 3">KUC8140</strain>
    </source>
</reference>
<dbReference type="SUPFAM" id="SSF49777">
    <property type="entry name" value="PEBP-like"/>
    <property type="match status" value="1"/>
</dbReference>
<dbReference type="InterPro" id="IPR008914">
    <property type="entry name" value="PEBP"/>
</dbReference>
<evidence type="ECO:0000313" key="2">
    <source>
        <dbReference type="EMBL" id="KLO17324.1"/>
    </source>
</evidence>
<gene>
    <name evidence="2" type="ORF">SCHPADRAFT_937187</name>
</gene>
<dbReference type="AlphaFoldDB" id="A0A0H2S000"/>
<dbReference type="CDD" id="cd00866">
    <property type="entry name" value="PEBP_euk"/>
    <property type="match status" value="1"/>
</dbReference>
<feature type="chain" id="PRO_5005202282" evidence="1">
    <location>
        <begin position="18"/>
        <end position="217"/>
    </location>
</feature>
<dbReference type="Pfam" id="PF01161">
    <property type="entry name" value="PBP"/>
    <property type="match status" value="1"/>
</dbReference>
<feature type="signal peptide" evidence="1">
    <location>
        <begin position="1"/>
        <end position="17"/>
    </location>
</feature>
<dbReference type="STRING" id="27342.A0A0H2S000"/>
<keyword evidence="1" id="KW-0732">Signal</keyword>
<dbReference type="InParanoid" id="A0A0H2S000"/>
<dbReference type="PANTHER" id="PTHR11362">
    <property type="entry name" value="PHOSPHATIDYLETHANOLAMINE-BINDING PROTEIN"/>
    <property type="match status" value="1"/>
</dbReference>
<dbReference type="PANTHER" id="PTHR11362:SF82">
    <property type="entry name" value="PHOSPHATIDYLETHANOLAMINE-BINDING PROTEIN 4"/>
    <property type="match status" value="1"/>
</dbReference>
<name>A0A0H2S000_9AGAM</name>
<dbReference type="InterPro" id="IPR036610">
    <property type="entry name" value="PEBP-like_sf"/>
</dbReference>
<dbReference type="Proteomes" id="UP000053477">
    <property type="component" value="Unassembled WGS sequence"/>
</dbReference>
<keyword evidence="3" id="KW-1185">Reference proteome</keyword>
<sequence>MRSLIVSVLCVFSLVFAQDTSLAKVKMAFDAANLPTDEHLIFDPTALFEVTFPETNLGAGTPPVHLHAAIHLNRNQTAIPPSFSLSLPFSPSLVEKTFVIAAVDPDAPTPQDPTNAQIRHFLGGDFRLSLFGSGLVFKNSTPAVTEFHQPTPPAGSDPHRYTFLLFTQPPSIRTFNTEVAHLVNSSTSISNFNISQCVRGGGRAREPAWRDVHARRA</sequence>
<proteinExistence type="predicted"/>
<evidence type="ECO:0000256" key="1">
    <source>
        <dbReference type="SAM" id="SignalP"/>
    </source>
</evidence>
<protein>
    <submittedName>
        <fullName evidence="2">PEBP-like protein</fullName>
    </submittedName>
</protein>
<organism evidence="2 3">
    <name type="scientific">Schizopora paradoxa</name>
    <dbReference type="NCBI Taxonomy" id="27342"/>
    <lineage>
        <taxon>Eukaryota</taxon>
        <taxon>Fungi</taxon>
        <taxon>Dikarya</taxon>
        <taxon>Basidiomycota</taxon>
        <taxon>Agaricomycotina</taxon>
        <taxon>Agaricomycetes</taxon>
        <taxon>Hymenochaetales</taxon>
        <taxon>Schizoporaceae</taxon>
        <taxon>Schizopora</taxon>
    </lineage>
</organism>
<dbReference type="InterPro" id="IPR035810">
    <property type="entry name" value="PEBP_euk"/>
</dbReference>
<accession>A0A0H2S000</accession>
<dbReference type="Gene3D" id="3.90.280.10">
    <property type="entry name" value="PEBP-like"/>
    <property type="match status" value="1"/>
</dbReference>